<keyword evidence="8" id="KW-0902">Two-component regulatory system</keyword>
<reference evidence="10 11" key="1">
    <citation type="submission" date="2019-06" db="EMBL/GenBank/DDBJ databases">
        <title>Sequencing the genomes of 1000 actinobacteria strains.</title>
        <authorList>
            <person name="Klenk H.-P."/>
        </authorList>
    </citation>
    <scope>NUCLEOTIDE SEQUENCE [LARGE SCALE GENOMIC DNA]</scope>
    <source>
        <strain evidence="10 11">DSM 45671</strain>
    </source>
</reference>
<evidence type="ECO:0000256" key="1">
    <source>
        <dbReference type="ARBA" id="ARBA00000085"/>
    </source>
</evidence>
<dbReference type="GO" id="GO:0016020">
    <property type="term" value="C:membrane"/>
    <property type="evidence" value="ECO:0007669"/>
    <property type="project" value="InterPro"/>
</dbReference>
<keyword evidence="6 10" id="KW-0418">Kinase</keyword>
<dbReference type="Pfam" id="PF07730">
    <property type="entry name" value="HisKA_3"/>
    <property type="match status" value="1"/>
</dbReference>
<dbReference type="GO" id="GO:0046983">
    <property type="term" value="F:protein dimerization activity"/>
    <property type="evidence" value="ECO:0007669"/>
    <property type="project" value="InterPro"/>
</dbReference>
<keyword evidence="11" id="KW-1185">Reference proteome</keyword>
<dbReference type="EC" id="2.7.13.3" evidence="2"/>
<gene>
    <name evidence="10" type="ORF">FHX44_115001</name>
</gene>
<dbReference type="RefSeq" id="WP_170309031.1">
    <property type="nucleotide sequence ID" value="NZ_VIWU01000001.1"/>
</dbReference>
<evidence type="ECO:0000256" key="7">
    <source>
        <dbReference type="ARBA" id="ARBA00022840"/>
    </source>
</evidence>
<proteinExistence type="predicted"/>
<evidence type="ECO:0000313" key="10">
    <source>
        <dbReference type="EMBL" id="TWF79075.1"/>
    </source>
</evidence>
<dbReference type="EMBL" id="VIWU01000001">
    <property type="protein sequence ID" value="TWF79075.1"/>
    <property type="molecule type" value="Genomic_DNA"/>
</dbReference>
<evidence type="ECO:0000256" key="3">
    <source>
        <dbReference type="ARBA" id="ARBA00022553"/>
    </source>
</evidence>
<accession>A0A561SW39</accession>
<dbReference type="PANTHER" id="PTHR24421:SF10">
    <property type="entry name" value="NITRATE_NITRITE SENSOR PROTEIN NARQ"/>
    <property type="match status" value="1"/>
</dbReference>
<keyword evidence="3" id="KW-0597">Phosphoprotein</keyword>
<evidence type="ECO:0000313" key="11">
    <source>
        <dbReference type="Proteomes" id="UP000321261"/>
    </source>
</evidence>
<feature type="domain" description="Signal transduction histidine kinase subgroup 3 dimerisation and phosphoacceptor" evidence="9">
    <location>
        <begin position="2"/>
        <end position="66"/>
    </location>
</feature>
<dbReference type="AlphaFoldDB" id="A0A561SW39"/>
<evidence type="ECO:0000256" key="8">
    <source>
        <dbReference type="ARBA" id="ARBA00023012"/>
    </source>
</evidence>
<organism evidence="10 11">
    <name type="scientific">Pseudonocardia hierapolitana</name>
    <dbReference type="NCBI Taxonomy" id="1128676"/>
    <lineage>
        <taxon>Bacteria</taxon>
        <taxon>Bacillati</taxon>
        <taxon>Actinomycetota</taxon>
        <taxon>Actinomycetes</taxon>
        <taxon>Pseudonocardiales</taxon>
        <taxon>Pseudonocardiaceae</taxon>
        <taxon>Pseudonocardia</taxon>
    </lineage>
</organism>
<dbReference type="GO" id="GO:0005524">
    <property type="term" value="F:ATP binding"/>
    <property type="evidence" value="ECO:0007669"/>
    <property type="project" value="UniProtKB-KW"/>
</dbReference>
<keyword evidence="4" id="KW-0808">Transferase</keyword>
<dbReference type="Proteomes" id="UP000321261">
    <property type="component" value="Unassembled WGS sequence"/>
</dbReference>
<dbReference type="Gene3D" id="6.10.250.2870">
    <property type="match status" value="1"/>
</dbReference>
<comment type="caution">
    <text evidence="10">The sequence shown here is derived from an EMBL/GenBank/DDBJ whole genome shotgun (WGS) entry which is preliminary data.</text>
</comment>
<keyword evidence="7" id="KW-0067">ATP-binding</keyword>
<dbReference type="PANTHER" id="PTHR24421">
    <property type="entry name" value="NITRATE/NITRITE SENSOR PROTEIN NARX-RELATED"/>
    <property type="match status" value="1"/>
</dbReference>
<dbReference type="InterPro" id="IPR011712">
    <property type="entry name" value="Sig_transdc_His_kin_sub3_dim/P"/>
</dbReference>
<evidence type="ECO:0000256" key="5">
    <source>
        <dbReference type="ARBA" id="ARBA00022741"/>
    </source>
</evidence>
<name>A0A561SW39_9PSEU</name>
<evidence type="ECO:0000256" key="4">
    <source>
        <dbReference type="ARBA" id="ARBA00022679"/>
    </source>
</evidence>
<sequence>MRRSVERQLHDGAALRISALTLQLGLLRHRAAKAECDLHAHIDDFQNELHAVLQELRDVSSKIYPPLLDEAGLGPALREAADRMDVPVRVDAPDDRFGPAAEGAAYFAVVGCLEALPAGTATLDVVVRREDHTLAVDVVGVEVRHADAMLGAVRRLDGAIDVAGGPHFGTITVRIPCE</sequence>
<dbReference type="GO" id="GO:0000155">
    <property type="term" value="F:phosphorelay sensor kinase activity"/>
    <property type="evidence" value="ECO:0007669"/>
    <property type="project" value="InterPro"/>
</dbReference>
<evidence type="ECO:0000256" key="2">
    <source>
        <dbReference type="ARBA" id="ARBA00012438"/>
    </source>
</evidence>
<evidence type="ECO:0000259" key="9">
    <source>
        <dbReference type="Pfam" id="PF07730"/>
    </source>
</evidence>
<dbReference type="InterPro" id="IPR050482">
    <property type="entry name" value="Sensor_HK_TwoCompSys"/>
</dbReference>
<comment type="catalytic activity">
    <reaction evidence="1">
        <text>ATP + protein L-histidine = ADP + protein N-phospho-L-histidine.</text>
        <dbReference type="EC" id="2.7.13.3"/>
    </reaction>
</comment>
<evidence type="ECO:0000256" key="6">
    <source>
        <dbReference type="ARBA" id="ARBA00022777"/>
    </source>
</evidence>
<protein>
    <recommendedName>
        <fullName evidence="2">histidine kinase</fullName>
        <ecNumber evidence="2">2.7.13.3</ecNumber>
    </recommendedName>
</protein>
<keyword evidence="5" id="KW-0547">Nucleotide-binding</keyword>